<reference evidence="2" key="1">
    <citation type="submission" date="2016-10" db="EMBL/GenBank/DDBJ databases">
        <authorList>
            <person name="Varghese N."/>
            <person name="Submissions S."/>
        </authorList>
    </citation>
    <scope>NUCLEOTIDE SEQUENCE [LARGE SCALE GENOMIC DNA]</scope>
    <source>
        <strain evidence="2">DSM 18579</strain>
    </source>
</reference>
<dbReference type="AlphaFoldDB" id="A0A1I0DWQ8"/>
<protein>
    <recommendedName>
        <fullName evidence="3">DUF2200 domain-containing protein</fullName>
    </recommendedName>
</protein>
<evidence type="ECO:0000313" key="1">
    <source>
        <dbReference type="EMBL" id="SET36968.1"/>
    </source>
</evidence>
<dbReference type="Gene3D" id="1.10.8.290">
    <property type="entry name" value="uncharacterized protein sp1917 domain"/>
    <property type="match status" value="1"/>
</dbReference>
<dbReference type="PIRSF" id="PIRSF033199">
    <property type="entry name" value="UCP033199"/>
    <property type="match status" value="1"/>
</dbReference>
<dbReference type="InterPro" id="IPR014580">
    <property type="entry name" value="UCP033199"/>
</dbReference>
<name>A0A1I0DWQ8_9GAMM</name>
<evidence type="ECO:0000313" key="2">
    <source>
        <dbReference type="Proteomes" id="UP000242642"/>
    </source>
</evidence>
<organism evidence="1 2">
    <name type="scientific">Thorsellia anophelis DSM 18579</name>
    <dbReference type="NCBI Taxonomy" id="1123402"/>
    <lineage>
        <taxon>Bacteria</taxon>
        <taxon>Pseudomonadati</taxon>
        <taxon>Pseudomonadota</taxon>
        <taxon>Gammaproteobacteria</taxon>
        <taxon>Enterobacterales</taxon>
        <taxon>Thorselliaceae</taxon>
        <taxon>Thorsellia</taxon>
    </lineage>
</organism>
<dbReference type="InterPro" id="IPR023204">
    <property type="entry name" value="SP1917_dom_sf"/>
</dbReference>
<evidence type="ECO:0008006" key="3">
    <source>
        <dbReference type="Google" id="ProtNLM"/>
    </source>
</evidence>
<dbReference type="Proteomes" id="UP000242642">
    <property type="component" value="Unassembled WGS sequence"/>
</dbReference>
<accession>A0A1I0DWQ8</accession>
<dbReference type="STRING" id="1123402.SAMN02583745_02161"/>
<dbReference type="RefSeq" id="WP_093320870.1">
    <property type="nucleotide sequence ID" value="NZ_FOHV01000020.1"/>
</dbReference>
<keyword evidence="2" id="KW-1185">Reference proteome</keyword>
<dbReference type="OrthoDB" id="3192540at2"/>
<dbReference type="Pfam" id="PF09966">
    <property type="entry name" value="DUF2200"/>
    <property type="match status" value="1"/>
</dbReference>
<sequence length="117" mass="13653">MIEHKIFTMNFANIYSLYIKKITKKGRTIDELHDLIYWLTGFDGASLDEILKKQVSFRDFFHIAPALNPERHKIKGSICGIKIESISDPLMKEIRYLDKIVDDLAKGKTLERIKTRL</sequence>
<dbReference type="EMBL" id="FOHV01000020">
    <property type="protein sequence ID" value="SET36968.1"/>
    <property type="molecule type" value="Genomic_DNA"/>
</dbReference>
<proteinExistence type="predicted"/>
<gene>
    <name evidence="1" type="ORF">SAMN02583745_02161</name>
</gene>